<sequence>MSESESSTEVSTTSSRRAFVATGGAALTALSAGCSGMTNSIAGASKTTVTVLLTPAESPADVKKQYQPMVKYLENSVSGISITVDVATDYSAIWPAIRSGQANIAFDDVTLIQFPDKVDVLGTSVTANTAYYFSMLLVQADSDIQSLDDLQGTSISFCDPLSTSGSIYPLSALKQAGLDIGDAPTGKPVDFKGSWSNHDTSLQQLFNREKLDANANSGKFGIPHMESIPKRVREHSAFRDQVNTKSPSLRAVWVSEKVPKQPVITHSSWNPPARSKIRDALATMTKSDLEQYMDGNVSFPFTSMKKTSIDDYQPVINRVNELGLKLR</sequence>
<dbReference type="PANTHER" id="PTHR35841:SF1">
    <property type="entry name" value="PHOSPHONATES-BINDING PERIPLASMIC PROTEIN"/>
    <property type="match status" value="1"/>
</dbReference>
<reference evidence="2" key="1">
    <citation type="submission" date="2016-10" db="EMBL/GenBank/DDBJ databases">
        <authorList>
            <person name="Varghese N."/>
            <person name="Submissions S."/>
        </authorList>
    </citation>
    <scope>NUCLEOTIDE SEQUENCE [LARGE SCALE GENOMIC DNA]</scope>
    <source>
        <strain evidence="2">DC30,IBRC 10041,KCTC 4046</strain>
    </source>
</reference>
<protein>
    <submittedName>
        <fullName evidence="1">Phosphonate transport system substrate-binding protein</fullName>
    </submittedName>
</protein>
<dbReference type="Pfam" id="PF12974">
    <property type="entry name" value="Phosphonate-bd"/>
    <property type="match status" value="1"/>
</dbReference>
<evidence type="ECO:0000313" key="1">
    <source>
        <dbReference type="EMBL" id="SDY64123.1"/>
    </source>
</evidence>
<dbReference type="OrthoDB" id="146127at2157"/>
<dbReference type="SUPFAM" id="SSF53850">
    <property type="entry name" value="Periplasmic binding protein-like II"/>
    <property type="match status" value="1"/>
</dbReference>
<dbReference type="Proteomes" id="UP000199079">
    <property type="component" value="Unassembled WGS sequence"/>
</dbReference>
<dbReference type="InterPro" id="IPR006311">
    <property type="entry name" value="TAT_signal"/>
</dbReference>
<dbReference type="PROSITE" id="PS51318">
    <property type="entry name" value="TAT"/>
    <property type="match status" value="1"/>
</dbReference>
<dbReference type="EMBL" id="FNPC01000007">
    <property type="protein sequence ID" value="SDY64123.1"/>
    <property type="molecule type" value="Genomic_DNA"/>
</dbReference>
<proteinExistence type="predicted"/>
<dbReference type="RefSeq" id="WP_218128639.1">
    <property type="nucleotide sequence ID" value="NZ_FNPC01000007.1"/>
</dbReference>
<organism evidence="1 2">
    <name type="scientific">Halopenitus persicus</name>
    <dbReference type="NCBI Taxonomy" id="1048396"/>
    <lineage>
        <taxon>Archaea</taxon>
        <taxon>Methanobacteriati</taxon>
        <taxon>Methanobacteriota</taxon>
        <taxon>Stenosarchaea group</taxon>
        <taxon>Halobacteria</taxon>
        <taxon>Halobacteriales</taxon>
        <taxon>Haloferacaceae</taxon>
        <taxon>Halopenitus</taxon>
    </lineage>
</organism>
<accession>A0A1H3LIA3</accession>
<evidence type="ECO:0000313" key="2">
    <source>
        <dbReference type="Proteomes" id="UP000199079"/>
    </source>
</evidence>
<dbReference type="Gene3D" id="3.40.190.10">
    <property type="entry name" value="Periplasmic binding protein-like II"/>
    <property type="match status" value="2"/>
</dbReference>
<dbReference type="AlphaFoldDB" id="A0A1H3LIA3"/>
<name>A0A1H3LIA3_9EURY</name>
<keyword evidence="2" id="KW-1185">Reference proteome</keyword>
<dbReference type="PANTHER" id="PTHR35841">
    <property type="entry name" value="PHOSPHONATES-BINDING PERIPLASMIC PROTEIN"/>
    <property type="match status" value="1"/>
</dbReference>
<gene>
    <name evidence="1" type="ORF">SAMN05216564_107100</name>
</gene>